<reference evidence="7 8" key="1">
    <citation type="submission" date="2016-02" db="EMBL/GenBank/DDBJ databases">
        <authorList>
            <person name="Wen L."/>
            <person name="He K."/>
            <person name="Yang H."/>
        </authorList>
    </citation>
    <scope>NUCLEOTIDE SEQUENCE [LARGE SCALE GENOMIC DNA]</scope>
    <source>
        <strain evidence="7 8">TSA40</strain>
    </source>
</reference>
<keyword evidence="4" id="KW-0029">Amino-acid transport</keyword>
<feature type="chain" id="PRO_5012897297" evidence="5">
    <location>
        <begin position="25"/>
        <end position="414"/>
    </location>
</feature>
<sequence length="414" mass="43672">MYTSSAFRLAIVPTLGLAAAAAVAAPVKIGVIETLSGPQASSGQSYRTAVRYGVDQINAAGGWNGEPVVLVEYDNQGGPAGAADKLKAAIADGVQIIVQGASSAVGGQISEDVRKHNLRNPGKEIVYINVGAEALELTGDKCHFHHFRFSGNAEVRTKALVSAMKQANALGSKVYSINQNYAWGQDMEKAISDNAAAGAYQVVEKTLHDVNKVQDFSPYVSKISASKADAVLTGNWSNDLLLLMKASKAAGLKSRFGTVFLDQPGNLANAGDLALGHFVAHTFNAEAGGAEGERFVNDYKAKTGHLPAFIEPQTVFGMAMVAEALKRTKPEGGALNANAFAKSLETTKIKTPMGDMTMRAADHQVLLPIVVSTVAKDAKFKADNTDMGFKPVKRFTADEAATPAQSSCNMKRPI</sequence>
<dbReference type="Pfam" id="PF13458">
    <property type="entry name" value="Peripla_BP_6"/>
    <property type="match status" value="1"/>
</dbReference>
<dbReference type="Gene3D" id="3.40.50.2300">
    <property type="match status" value="2"/>
</dbReference>
<protein>
    <submittedName>
        <fullName evidence="7">Amino acid-binding protein</fullName>
    </submittedName>
</protein>
<evidence type="ECO:0000313" key="7">
    <source>
        <dbReference type="EMBL" id="OWW20618.1"/>
    </source>
</evidence>
<keyword evidence="2" id="KW-0813">Transport</keyword>
<dbReference type="PANTHER" id="PTHR30483">
    <property type="entry name" value="LEUCINE-SPECIFIC-BINDING PROTEIN"/>
    <property type="match status" value="1"/>
</dbReference>
<dbReference type="SUPFAM" id="SSF53822">
    <property type="entry name" value="Periplasmic binding protein-like I"/>
    <property type="match status" value="1"/>
</dbReference>
<dbReference type="PANTHER" id="PTHR30483:SF37">
    <property type="entry name" value="ABC TRANSPORTER SUBSTRATE-BINDING PROTEIN"/>
    <property type="match status" value="1"/>
</dbReference>
<organism evidence="7 8">
    <name type="scientific">Noviherbaspirillum denitrificans</name>
    <dbReference type="NCBI Taxonomy" id="1968433"/>
    <lineage>
        <taxon>Bacteria</taxon>
        <taxon>Pseudomonadati</taxon>
        <taxon>Pseudomonadota</taxon>
        <taxon>Betaproteobacteria</taxon>
        <taxon>Burkholderiales</taxon>
        <taxon>Oxalobacteraceae</taxon>
        <taxon>Noviherbaspirillum</taxon>
    </lineage>
</organism>
<dbReference type="PRINTS" id="PR00337">
    <property type="entry name" value="LEUILEVALBP"/>
</dbReference>
<dbReference type="OrthoDB" id="5289062at2"/>
<evidence type="ECO:0000313" key="8">
    <source>
        <dbReference type="Proteomes" id="UP000197535"/>
    </source>
</evidence>
<dbReference type="InterPro" id="IPR028081">
    <property type="entry name" value="Leu-bd"/>
</dbReference>
<comment type="similarity">
    <text evidence="1">Belongs to the leucine-binding protein family.</text>
</comment>
<name>A0A254TLN8_9BURK</name>
<dbReference type="GO" id="GO:0006865">
    <property type="term" value="P:amino acid transport"/>
    <property type="evidence" value="ECO:0007669"/>
    <property type="project" value="UniProtKB-KW"/>
</dbReference>
<gene>
    <name evidence="7" type="ORF">AYR66_15130</name>
</gene>
<keyword evidence="8" id="KW-1185">Reference proteome</keyword>
<evidence type="ECO:0000256" key="5">
    <source>
        <dbReference type="SAM" id="SignalP"/>
    </source>
</evidence>
<evidence type="ECO:0000259" key="6">
    <source>
        <dbReference type="Pfam" id="PF13458"/>
    </source>
</evidence>
<evidence type="ECO:0000256" key="3">
    <source>
        <dbReference type="ARBA" id="ARBA00022729"/>
    </source>
</evidence>
<dbReference type="Proteomes" id="UP000197535">
    <property type="component" value="Unassembled WGS sequence"/>
</dbReference>
<dbReference type="InterPro" id="IPR051010">
    <property type="entry name" value="BCAA_transport"/>
</dbReference>
<comment type="caution">
    <text evidence="7">The sequence shown here is derived from an EMBL/GenBank/DDBJ whole genome shotgun (WGS) entry which is preliminary data.</text>
</comment>
<evidence type="ECO:0000256" key="4">
    <source>
        <dbReference type="ARBA" id="ARBA00022970"/>
    </source>
</evidence>
<feature type="signal peptide" evidence="5">
    <location>
        <begin position="1"/>
        <end position="24"/>
    </location>
</feature>
<evidence type="ECO:0000256" key="2">
    <source>
        <dbReference type="ARBA" id="ARBA00022448"/>
    </source>
</evidence>
<dbReference type="InterPro" id="IPR000709">
    <property type="entry name" value="Leu_Ile_Val-bd"/>
</dbReference>
<keyword evidence="3 5" id="KW-0732">Signal</keyword>
<proteinExistence type="inferred from homology"/>
<evidence type="ECO:0000256" key="1">
    <source>
        <dbReference type="ARBA" id="ARBA00010062"/>
    </source>
</evidence>
<dbReference type="AlphaFoldDB" id="A0A254TLN8"/>
<dbReference type="InterPro" id="IPR028082">
    <property type="entry name" value="Peripla_BP_I"/>
</dbReference>
<accession>A0A254TLN8</accession>
<dbReference type="CDD" id="cd06329">
    <property type="entry name" value="PBP1_SBP-like"/>
    <property type="match status" value="1"/>
</dbReference>
<feature type="domain" description="Leucine-binding protein" evidence="6">
    <location>
        <begin position="26"/>
        <end position="377"/>
    </location>
</feature>
<dbReference type="EMBL" id="LSTO01000001">
    <property type="protein sequence ID" value="OWW20618.1"/>
    <property type="molecule type" value="Genomic_DNA"/>
</dbReference>
<dbReference type="RefSeq" id="WP_088707489.1">
    <property type="nucleotide sequence ID" value="NZ_LSTO01000001.1"/>
</dbReference>